<feature type="transmembrane region" description="Helical" evidence="6">
    <location>
        <begin position="58"/>
        <end position="76"/>
    </location>
</feature>
<comment type="caution">
    <text evidence="8">The sequence shown here is derived from an EMBL/GenBank/DDBJ whole genome shotgun (WGS) entry which is preliminary data.</text>
</comment>
<feature type="transmembrane region" description="Helical" evidence="6">
    <location>
        <begin position="495"/>
        <end position="516"/>
    </location>
</feature>
<feature type="transmembrane region" description="Helical" evidence="6">
    <location>
        <begin position="185"/>
        <end position="208"/>
    </location>
</feature>
<dbReference type="InterPro" id="IPR011701">
    <property type="entry name" value="MFS"/>
</dbReference>
<dbReference type="Proteomes" id="UP001324427">
    <property type="component" value="Unassembled WGS sequence"/>
</dbReference>
<dbReference type="PROSITE" id="PS50850">
    <property type="entry name" value="MFS"/>
    <property type="match status" value="1"/>
</dbReference>
<dbReference type="EMBL" id="JAVFHQ010000001">
    <property type="protein sequence ID" value="KAK4550852.1"/>
    <property type="molecule type" value="Genomic_DNA"/>
</dbReference>
<evidence type="ECO:0000256" key="4">
    <source>
        <dbReference type="ARBA" id="ARBA00023136"/>
    </source>
</evidence>
<feature type="transmembrane region" description="Helical" evidence="6">
    <location>
        <begin position="389"/>
        <end position="407"/>
    </location>
</feature>
<feature type="region of interest" description="Disordered" evidence="5">
    <location>
        <begin position="1"/>
        <end position="32"/>
    </location>
</feature>
<evidence type="ECO:0000256" key="3">
    <source>
        <dbReference type="ARBA" id="ARBA00022989"/>
    </source>
</evidence>
<proteinExistence type="predicted"/>
<sequence length="565" mass="60597">MLGPSLSVEPEDEVMEKGADSSPPAAIGADDKAPMDEIRQVETNNVRPACFKSTFQEVLFVLTATMAIAMGSLMIGSVTVTSSFIGKDLNMSTAEITWISSANSLSSGAFLLFFAKVADLFGRKTLFVGSLFIFSVFALAAGFAKSAIALDVLSGLMGLTCASAVPPAVGLLGIIYEKPSKRKNYAFACFSAGNPLGFVFGTIFGGVATNLFDWRASFFLMAIIFLVFTAIGIWTIPKDFTPKEPLTLETLKTFDLVGVVAIIFGIGMFSAALSLGETAPQGWKTGYVLALLIVGLMLLIGFVLWDLWVEYPLIPMGIWKDRNFSMCLGILVLGFMAFTPGVFFIALYFQDVMHLSALMVAVRLLPMAIMGMIVNIFAGLVLHRISNKLLMLVATLSYSGAFLLLAVNRHDTSYWALCFPAFLLLVIGADLEFNVANMYVMSSMPPSQQSIAGGIFQTVAKLSMTVGFSLAVVVFNAVQKNPRMSSYWDKTTQPYAAALWMAAACSILSVCLVPFLTLGTQGGNEKETSPPSTDDGESSVETVQVSGEKQAQAEAMVAQALPTEG</sequence>
<reference evidence="8 9" key="1">
    <citation type="submission" date="2021-11" db="EMBL/GenBank/DDBJ databases">
        <title>Black yeast isolated from Biological Soil Crust.</title>
        <authorList>
            <person name="Kurbessoian T."/>
        </authorList>
    </citation>
    <scope>NUCLEOTIDE SEQUENCE [LARGE SCALE GENOMIC DNA]</scope>
    <source>
        <strain evidence="8 9">CCFEE 5522</strain>
    </source>
</reference>
<dbReference type="InterPro" id="IPR036259">
    <property type="entry name" value="MFS_trans_sf"/>
</dbReference>
<evidence type="ECO:0000259" key="7">
    <source>
        <dbReference type="PROSITE" id="PS50850"/>
    </source>
</evidence>
<feature type="transmembrane region" description="Helical" evidence="6">
    <location>
        <begin position="96"/>
        <end position="114"/>
    </location>
</feature>
<dbReference type="Pfam" id="PF07690">
    <property type="entry name" value="MFS_1"/>
    <property type="match status" value="1"/>
</dbReference>
<evidence type="ECO:0000256" key="6">
    <source>
        <dbReference type="SAM" id="Phobius"/>
    </source>
</evidence>
<comment type="subcellular location">
    <subcellularLocation>
        <location evidence="1">Membrane</location>
        <topology evidence="1">Multi-pass membrane protein</topology>
    </subcellularLocation>
</comment>
<dbReference type="Gene3D" id="1.20.1250.20">
    <property type="entry name" value="MFS general substrate transporter like domains"/>
    <property type="match status" value="1"/>
</dbReference>
<organism evidence="8 9">
    <name type="scientific">Oleoguttula mirabilis</name>
    <dbReference type="NCBI Taxonomy" id="1507867"/>
    <lineage>
        <taxon>Eukaryota</taxon>
        <taxon>Fungi</taxon>
        <taxon>Dikarya</taxon>
        <taxon>Ascomycota</taxon>
        <taxon>Pezizomycotina</taxon>
        <taxon>Dothideomycetes</taxon>
        <taxon>Dothideomycetidae</taxon>
        <taxon>Mycosphaerellales</taxon>
        <taxon>Teratosphaeriaceae</taxon>
        <taxon>Oleoguttula</taxon>
    </lineage>
</organism>
<dbReference type="SUPFAM" id="SSF103473">
    <property type="entry name" value="MFS general substrate transporter"/>
    <property type="match status" value="2"/>
</dbReference>
<evidence type="ECO:0000256" key="5">
    <source>
        <dbReference type="SAM" id="MobiDB-lite"/>
    </source>
</evidence>
<keyword evidence="4 6" id="KW-0472">Membrane</keyword>
<feature type="transmembrane region" description="Helical" evidence="6">
    <location>
        <begin position="287"/>
        <end position="308"/>
    </location>
</feature>
<evidence type="ECO:0000256" key="2">
    <source>
        <dbReference type="ARBA" id="ARBA00022692"/>
    </source>
</evidence>
<dbReference type="GO" id="GO:0016020">
    <property type="term" value="C:membrane"/>
    <property type="evidence" value="ECO:0007669"/>
    <property type="project" value="UniProtKB-SubCell"/>
</dbReference>
<dbReference type="GO" id="GO:0022857">
    <property type="term" value="F:transmembrane transporter activity"/>
    <property type="evidence" value="ECO:0007669"/>
    <property type="project" value="InterPro"/>
</dbReference>
<evidence type="ECO:0000313" key="9">
    <source>
        <dbReference type="Proteomes" id="UP001324427"/>
    </source>
</evidence>
<protein>
    <recommendedName>
        <fullName evidence="7">Major facilitator superfamily (MFS) profile domain-containing protein</fullName>
    </recommendedName>
</protein>
<feature type="transmembrane region" description="Helical" evidence="6">
    <location>
        <begin position="156"/>
        <end position="176"/>
    </location>
</feature>
<feature type="transmembrane region" description="Helical" evidence="6">
    <location>
        <begin position="256"/>
        <end position="275"/>
    </location>
</feature>
<dbReference type="InterPro" id="IPR020846">
    <property type="entry name" value="MFS_dom"/>
</dbReference>
<feature type="transmembrane region" description="Helical" evidence="6">
    <location>
        <begin position="214"/>
        <end position="236"/>
    </location>
</feature>
<feature type="transmembrane region" description="Helical" evidence="6">
    <location>
        <begin position="454"/>
        <end position="475"/>
    </location>
</feature>
<feature type="transmembrane region" description="Helical" evidence="6">
    <location>
        <begin position="355"/>
        <end position="382"/>
    </location>
</feature>
<feature type="region of interest" description="Disordered" evidence="5">
    <location>
        <begin position="522"/>
        <end position="546"/>
    </location>
</feature>
<keyword evidence="3 6" id="KW-1133">Transmembrane helix</keyword>
<evidence type="ECO:0000256" key="1">
    <source>
        <dbReference type="ARBA" id="ARBA00004141"/>
    </source>
</evidence>
<accession>A0AAV9K0K1</accession>
<feature type="transmembrane region" description="Helical" evidence="6">
    <location>
        <begin position="126"/>
        <end position="144"/>
    </location>
</feature>
<dbReference type="AlphaFoldDB" id="A0AAV9K0K1"/>
<dbReference type="Gene3D" id="1.20.1720.10">
    <property type="entry name" value="Multidrug resistance protein D"/>
    <property type="match status" value="1"/>
</dbReference>
<gene>
    <name evidence="8" type="ORF">LTR36_000432</name>
</gene>
<evidence type="ECO:0000313" key="8">
    <source>
        <dbReference type="EMBL" id="KAK4550852.1"/>
    </source>
</evidence>
<dbReference type="PANTHER" id="PTHR42718">
    <property type="entry name" value="MAJOR FACILITATOR SUPERFAMILY MULTIDRUG TRANSPORTER MFSC"/>
    <property type="match status" value="1"/>
</dbReference>
<name>A0AAV9K0K1_9PEZI</name>
<feature type="domain" description="Major facilitator superfamily (MFS) profile" evidence="7">
    <location>
        <begin position="60"/>
        <end position="521"/>
    </location>
</feature>
<keyword evidence="9" id="KW-1185">Reference proteome</keyword>
<keyword evidence="2 6" id="KW-0812">Transmembrane</keyword>
<feature type="transmembrane region" description="Helical" evidence="6">
    <location>
        <begin position="413"/>
        <end position="433"/>
    </location>
</feature>
<feature type="transmembrane region" description="Helical" evidence="6">
    <location>
        <begin position="328"/>
        <end position="349"/>
    </location>
</feature>
<dbReference type="PANTHER" id="PTHR42718:SF23">
    <property type="entry name" value="MAJOR FACILITATOR SUPERFAMILY (MFS) PROFILE DOMAIN-CONTAINING PROTEIN"/>
    <property type="match status" value="1"/>
</dbReference>